<sequence length="190" mass="22091">MYFNEDLTHCTTQTKEFLIEDIINIFNACFQVSHNTILIKGEDEPIYLPADETHSFNRIIFANGFYASALHEIAHWCVAGPTRWNLIDFGYWYCPDGRDKETQSQFENVEIAPQSYEWIFSVAAGFPFQVSCDNLNGSFEPDHREFKKRVHAKVLERLNYPLAPRPAKLVRALQVFYQTPKITQDSFLIT</sequence>
<dbReference type="AlphaFoldDB" id="A0A1I0BM24"/>
<accession>A0A1I0BM24</accession>
<keyword evidence="2" id="KW-1185">Reference proteome</keyword>
<dbReference type="InterPro" id="IPR007411">
    <property type="entry name" value="EpmC"/>
</dbReference>
<gene>
    <name evidence="1" type="ORF">SAMN02583745_01294</name>
</gene>
<evidence type="ECO:0008006" key="3">
    <source>
        <dbReference type="Google" id="ProtNLM"/>
    </source>
</evidence>
<reference evidence="2" key="1">
    <citation type="submission" date="2016-10" db="EMBL/GenBank/DDBJ databases">
        <authorList>
            <person name="Varghese N."/>
            <person name="Submissions S."/>
        </authorList>
    </citation>
    <scope>NUCLEOTIDE SEQUENCE [LARGE SCALE GENOMIC DNA]</scope>
    <source>
        <strain evidence="2">DSM 18579</strain>
    </source>
</reference>
<evidence type="ECO:0000313" key="2">
    <source>
        <dbReference type="Proteomes" id="UP000242642"/>
    </source>
</evidence>
<dbReference type="OrthoDB" id="5298591at2"/>
<evidence type="ECO:0000313" key="1">
    <source>
        <dbReference type="EMBL" id="SET07339.1"/>
    </source>
</evidence>
<protein>
    <recommendedName>
        <fullName evidence="3">Elongation factor P hydroxylase</fullName>
    </recommendedName>
</protein>
<organism evidence="1 2">
    <name type="scientific">Thorsellia anophelis DSM 18579</name>
    <dbReference type="NCBI Taxonomy" id="1123402"/>
    <lineage>
        <taxon>Bacteria</taxon>
        <taxon>Pseudomonadati</taxon>
        <taxon>Pseudomonadota</taxon>
        <taxon>Gammaproteobacteria</taxon>
        <taxon>Enterobacterales</taxon>
        <taxon>Thorselliaceae</taxon>
        <taxon>Thorsellia</taxon>
    </lineage>
</organism>
<proteinExistence type="predicted"/>
<name>A0A1I0BM24_9GAMM</name>
<dbReference type="Proteomes" id="UP000242642">
    <property type="component" value="Unassembled WGS sequence"/>
</dbReference>
<dbReference type="EMBL" id="FOHV01000008">
    <property type="protein sequence ID" value="SET07339.1"/>
    <property type="molecule type" value="Genomic_DNA"/>
</dbReference>
<dbReference type="RefSeq" id="WP_093318774.1">
    <property type="nucleotide sequence ID" value="NZ_FOHV01000008.1"/>
</dbReference>
<dbReference type="Pfam" id="PF04315">
    <property type="entry name" value="EpmC"/>
    <property type="match status" value="1"/>
</dbReference>
<dbReference type="STRING" id="1123402.SAMN02583745_01294"/>